<name>A0AAV5AGD7_9AGAM</name>
<dbReference type="AlphaFoldDB" id="A0AAV5AGD7"/>
<keyword evidence="3" id="KW-1185">Reference proteome</keyword>
<comment type="caution">
    <text evidence="2">The sequence shown here is derived from an EMBL/GenBank/DDBJ whole genome shotgun (WGS) entry which is preliminary data.</text>
</comment>
<evidence type="ECO:0000256" key="1">
    <source>
        <dbReference type="SAM" id="Phobius"/>
    </source>
</evidence>
<feature type="transmembrane region" description="Helical" evidence="1">
    <location>
        <begin position="128"/>
        <end position="148"/>
    </location>
</feature>
<proteinExistence type="predicted"/>
<reference evidence="2" key="1">
    <citation type="submission" date="2021-10" db="EMBL/GenBank/DDBJ databases">
        <title>De novo Genome Assembly of Clathrus columnatus (Basidiomycota, Fungi) Using Illumina and Nanopore Sequence Data.</title>
        <authorList>
            <person name="Ogiso-Tanaka E."/>
            <person name="Itagaki H."/>
            <person name="Hosoya T."/>
            <person name="Hosaka K."/>
        </authorList>
    </citation>
    <scope>NUCLEOTIDE SEQUENCE</scope>
    <source>
        <strain evidence="2">MO-923</strain>
    </source>
</reference>
<dbReference type="EMBL" id="BPWL01000006">
    <property type="protein sequence ID" value="GJJ11556.1"/>
    <property type="molecule type" value="Genomic_DNA"/>
</dbReference>
<keyword evidence="1" id="KW-0472">Membrane</keyword>
<evidence type="ECO:0000313" key="2">
    <source>
        <dbReference type="EMBL" id="GJJ11556.1"/>
    </source>
</evidence>
<keyword evidence="1" id="KW-0812">Transmembrane</keyword>
<dbReference type="Proteomes" id="UP001050691">
    <property type="component" value="Unassembled WGS sequence"/>
</dbReference>
<gene>
    <name evidence="2" type="ORF">Clacol_005790</name>
</gene>
<sequence>MEKNISDYSLTLYNAFNLLETKSEVLGRELGGLVEKMALLDMLINGITAQSHRNMIDLTSMKTLQSENLAIMNNMTENIAEFAYAAQSGLARLNETAYNTFLSPSKLAVASLIVHGFKTLVDGLPQELYGLLVVMKWLSCILAASWIFCRSIIVNTRTLISLLLGFSLLFIKRWVNIGARQSSSSRQKLHAPLHIPGIRVSRIPDRLYRKIELV</sequence>
<accession>A0AAV5AGD7</accession>
<feature type="transmembrane region" description="Helical" evidence="1">
    <location>
        <begin position="154"/>
        <end position="171"/>
    </location>
</feature>
<keyword evidence="1" id="KW-1133">Transmembrane helix</keyword>
<protein>
    <submittedName>
        <fullName evidence="2">Uncharacterized protein</fullName>
    </submittedName>
</protein>
<evidence type="ECO:0000313" key="3">
    <source>
        <dbReference type="Proteomes" id="UP001050691"/>
    </source>
</evidence>
<organism evidence="2 3">
    <name type="scientific">Clathrus columnatus</name>
    <dbReference type="NCBI Taxonomy" id="1419009"/>
    <lineage>
        <taxon>Eukaryota</taxon>
        <taxon>Fungi</taxon>
        <taxon>Dikarya</taxon>
        <taxon>Basidiomycota</taxon>
        <taxon>Agaricomycotina</taxon>
        <taxon>Agaricomycetes</taxon>
        <taxon>Phallomycetidae</taxon>
        <taxon>Phallales</taxon>
        <taxon>Clathraceae</taxon>
        <taxon>Clathrus</taxon>
    </lineage>
</organism>